<evidence type="ECO:0000313" key="1">
    <source>
        <dbReference type="Proteomes" id="UP000887565"/>
    </source>
</evidence>
<keyword evidence="1" id="KW-1185">Reference proteome</keyword>
<reference evidence="2" key="1">
    <citation type="submission" date="2022-11" db="UniProtKB">
        <authorList>
            <consortium name="WormBaseParasite"/>
        </authorList>
    </citation>
    <scope>IDENTIFICATION</scope>
</reference>
<proteinExistence type="predicted"/>
<protein>
    <submittedName>
        <fullName evidence="2">Uncharacterized protein</fullName>
    </submittedName>
</protein>
<organism evidence="1 2">
    <name type="scientific">Romanomermis culicivorax</name>
    <name type="common">Nematode worm</name>
    <dbReference type="NCBI Taxonomy" id="13658"/>
    <lineage>
        <taxon>Eukaryota</taxon>
        <taxon>Metazoa</taxon>
        <taxon>Ecdysozoa</taxon>
        <taxon>Nematoda</taxon>
        <taxon>Enoplea</taxon>
        <taxon>Dorylaimia</taxon>
        <taxon>Mermithida</taxon>
        <taxon>Mermithoidea</taxon>
        <taxon>Mermithidae</taxon>
        <taxon>Romanomermis</taxon>
    </lineage>
</organism>
<sequence>AAAAGATRCRAVPRGEIRYYGRAKSQRPRHPTLGDVKCKEEFTGMLQKALLGLNASKPAFSLIHSISFMKHVPCYKVVHEDKKVTKCLGECGDITHSSIDTPSNKYLANSCKYYQDV</sequence>
<name>A0A915JAY4_ROMCU</name>
<dbReference type="Proteomes" id="UP000887565">
    <property type="component" value="Unplaced"/>
</dbReference>
<evidence type="ECO:0000313" key="2">
    <source>
        <dbReference type="WBParaSite" id="nRc.2.0.1.t22826-RA"/>
    </source>
</evidence>
<dbReference type="WBParaSite" id="nRc.2.0.1.t22826-RA">
    <property type="protein sequence ID" value="nRc.2.0.1.t22826-RA"/>
    <property type="gene ID" value="nRc.2.0.1.g22826"/>
</dbReference>
<accession>A0A915JAY4</accession>
<dbReference type="AlphaFoldDB" id="A0A915JAY4"/>